<dbReference type="EMBL" id="JAPFRF010000024">
    <property type="protein sequence ID" value="KAJ7303369.1"/>
    <property type="molecule type" value="Genomic_DNA"/>
</dbReference>
<keyword evidence="3" id="KW-1185">Reference proteome</keyword>
<reference evidence="2" key="1">
    <citation type="journal article" date="2023" name="DNA Res.">
        <title>Chromosome-level genome assembly of Phrynocephalus forsythii using third-generation DNA sequencing and Hi-C analysis.</title>
        <authorList>
            <person name="Qi Y."/>
            <person name="Zhao W."/>
            <person name="Zhao Y."/>
            <person name="Niu C."/>
            <person name="Cao S."/>
            <person name="Zhang Y."/>
        </authorList>
    </citation>
    <scope>NUCLEOTIDE SEQUENCE</scope>
    <source>
        <tissue evidence="2">Muscle</tissue>
    </source>
</reference>
<dbReference type="AlphaFoldDB" id="A0A9Q0X7M4"/>
<evidence type="ECO:0000259" key="1">
    <source>
        <dbReference type="Pfam" id="PF01352"/>
    </source>
</evidence>
<proteinExistence type="predicted"/>
<dbReference type="Pfam" id="PF01352">
    <property type="entry name" value="KRAB"/>
    <property type="match status" value="1"/>
</dbReference>
<sequence>MTDSLGNGNGSLGIASGLAFSTLDFTPKPEQTPWCADYLILKKMEDTSEYDTGDSVWSLSPPISKTGKGQRWSAAEATQVGDAWELLEPVAFEDVAVHFTQEEWGSSMQTKDLYIEKS</sequence>
<evidence type="ECO:0000313" key="3">
    <source>
        <dbReference type="Proteomes" id="UP001142489"/>
    </source>
</evidence>
<dbReference type="Proteomes" id="UP001142489">
    <property type="component" value="Unassembled WGS sequence"/>
</dbReference>
<evidence type="ECO:0000313" key="2">
    <source>
        <dbReference type="EMBL" id="KAJ7303369.1"/>
    </source>
</evidence>
<gene>
    <name evidence="2" type="ORF">JRQ81_012317</name>
</gene>
<dbReference type="InterPro" id="IPR001909">
    <property type="entry name" value="KRAB"/>
</dbReference>
<accession>A0A9Q0X7M4</accession>
<dbReference type="Gene3D" id="6.10.140.140">
    <property type="match status" value="1"/>
</dbReference>
<feature type="domain" description="KRAB" evidence="1">
    <location>
        <begin position="89"/>
        <end position="106"/>
    </location>
</feature>
<comment type="caution">
    <text evidence="2">The sequence shown here is derived from an EMBL/GenBank/DDBJ whole genome shotgun (WGS) entry which is preliminary data.</text>
</comment>
<protein>
    <recommendedName>
        <fullName evidence="1">KRAB domain-containing protein</fullName>
    </recommendedName>
</protein>
<dbReference type="InterPro" id="IPR036051">
    <property type="entry name" value="KRAB_dom_sf"/>
</dbReference>
<name>A0A9Q0X7M4_9SAUR</name>
<dbReference type="SUPFAM" id="SSF109640">
    <property type="entry name" value="KRAB domain (Kruppel-associated box)"/>
    <property type="match status" value="1"/>
</dbReference>
<organism evidence="2 3">
    <name type="scientific">Phrynocephalus forsythii</name>
    <dbReference type="NCBI Taxonomy" id="171643"/>
    <lineage>
        <taxon>Eukaryota</taxon>
        <taxon>Metazoa</taxon>
        <taxon>Chordata</taxon>
        <taxon>Craniata</taxon>
        <taxon>Vertebrata</taxon>
        <taxon>Euteleostomi</taxon>
        <taxon>Lepidosauria</taxon>
        <taxon>Squamata</taxon>
        <taxon>Bifurcata</taxon>
        <taxon>Unidentata</taxon>
        <taxon>Episquamata</taxon>
        <taxon>Toxicofera</taxon>
        <taxon>Iguania</taxon>
        <taxon>Acrodonta</taxon>
        <taxon>Agamidae</taxon>
        <taxon>Agaminae</taxon>
        <taxon>Phrynocephalus</taxon>
    </lineage>
</organism>
<dbReference type="GO" id="GO:0006355">
    <property type="term" value="P:regulation of DNA-templated transcription"/>
    <property type="evidence" value="ECO:0007669"/>
    <property type="project" value="InterPro"/>
</dbReference>